<gene>
    <name evidence="1" type="ORF">FLB_05340</name>
</gene>
<organism evidence="1 2">
    <name type="scientific">Flavobacterium succinicans</name>
    <dbReference type="NCBI Taxonomy" id="29536"/>
    <lineage>
        <taxon>Bacteria</taxon>
        <taxon>Pseudomonadati</taxon>
        <taxon>Bacteroidota</taxon>
        <taxon>Flavobacteriia</taxon>
        <taxon>Flavobacteriales</taxon>
        <taxon>Flavobacteriaceae</taxon>
        <taxon>Flavobacterium</taxon>
    </lineage>
</organism>
<sequence length="102" mass="12089">MLKTLYYIRNKKELQELYLSQMPEKCIRSEINSIINETRKDISPGMRLNAKNIKTEEALIFIDRNGTPDGYLLSEELKIKLNEYREAELKNKQFLKKINHVS</sequence>
<comment type="caution">
    <text evidence="1">The sequence shown here is derived from an EMBL/GenBank/DDBJ whole genome shotgun (WGS) entry which is preliminary data.</text>
</comment>
<dbReference type="EMBL" id="JMTM01000017">
    <property type="protein sequence ID" value="OAZ04687.1"/>
    <property type="molecule type" value="Genomic_DNA"/>
</dbReference>
<name>A0A199XTE4_9FLAO</name>
<dbReference type="RefSeq" id="WP_064714413.1">
    <property type="nucleotide sequence ID" value="NZ_JMTM01000017.1"/>
</dbReference>
<protein>
    <submittedName>
        <fullName evidence="1">Uncharacterized protein</fullName>
    </submittedName>
</protein>
<evidence type="ECO:0000313" key="1">
    <source>
        <dbReference type="EMBL" id="OAZ04687.1"/>
    </source>
</evidence>
<dbReference type="PATRIC" id="fig|29536.5.peg.559"/>
<dbReference type="Proteomes" id="UP000093807">
    <property type="component" value="Unassembled WGS sequence"/>
</dbReference>
<dbReference type="AlphaFoldDB" id="A0A199XTE4"/>
<keyword evidence="2" id="KW-1185">Reference proteome</keyword>
<dbReference type="OrthoDB" id="1371014at2"/>
<proteinExistence type="predicted"/>
<accession>A0A199XTE4</accession>
<evidence type="ECO:0000313" key="2">
    <source>
        <dbReference type="Proteomes" id="UP000093807"/>
    </source>
</evidence>
<reference evidence="1 2" key="1">
    <citation type="submission" date="2016-06" db="EMBL/GenBank/DDBJ databases">
        <title>Draft genome sequence of Flavobacterium succinicans strain DD5b.</title>
        <authorList>
            <person name="Poehlein A."/>
            <person name="Daniel R."/>
            <person name="Simeonova D.D."/>
        </authorList>
    </citation>
    <scope>NUCLEOTIDE SEQUENCE [LARGE SCALE GENOMIC DNA]</scope>
    <source>
        <strain evidence="1 2">DD5b</strain>
    </source>
</reference>